<feature type="signal peptide" evidence="2">
    <location>
        <begin position="1"/>
        <end position="48"/>
    </location>
</feature>
<evidence type="ECO:0000256" key="2">
    <source>
        <dbReference type="SAM" id="SignalP"/>
    </source>
</evidence>
<feature type="domain" description="SLH" evidence="3">
    <location>
        <begin position="248"/>
        <end position="311"/>
    </location>
</feature>
<keyword evidence="2" id="KW-0732">Signal</keyword>
<accession>A0A329MRF2</accession>
<dbReference type="EMBL" id="QMFB01000005">
    <property type="protein sequence ID" value="RAV21293.1"/>
    <property type="molecule type" value="Genomic_DNA"/>
</dbReference>
<dbReference type="PANTHER" id="PTHR43308:SF5">
    <property type="entry name" value="S-LAYER PROTEIN _ PEPTIDOGLYCAN ENDO-BETA-N-ACETYLGLUCOSAMINIDASE"/>
    <property type="match status" value="1"/>
</dbReference>
<reference evidence="4 5" key="1">
    <citation type="journal article" date="2009" name="Int. J. Syst. Evol. Microbiol.">
        <title>Paenibacillus contaminans sp. nov., isolated from a contaminated laboratory plate.</title>
        <authorList>
            <person name="Chou J.H."/>
            <person name="Lee J.H."/>
            <person name="Lin M.C."/>
            <person name="Chang P.S."/>
            <person name="Arun A.B."/>
            <person name="Young C.C."/>
            <person name="Chen W.M."/>
        </authorList>
    </citation>
    <scope>NUCLEOTIDE SEQUENCE [LARGE SCALE GENOMIC DNA]</scope>
    <source>
        <strain evidence="4 5">CKOBP-6</strain>
    </source>
</reference>
<name>A0A329MRF2_9BACL</name>
<feature type="region of interest" description="Disordered" evidence="1">
    <location>
        <begin position="317"/>
        <end position="346"/>
    </location>
</feature>
<feature type="chain" id="PRO_5016415850" description="SLH domain-containing protein" evidence="2">
    <location>
        <begin position="49"/>
        <end position="441"/>
    </location>
</feature>
<dbReference type="InterPro" id="IPR001119">
    <property type="entry name" value="SLH_dom"/>
</dbReference>
<evidence type="ECO:0000259" key="3">
    <source>
        <dbReference type="PROSITE" id="PS51272"/>
    </source>
</evidence>
<feature type="compositionally biased region" description="Polar residues" evidence="1">
    <location>
        <begin position="317"/>
        <end position="328"/>
    </location>
</feature>
<dbReference type="PROSITE" id="PS51272">
    <property type="entry name" value="SLH"/>
    <property type="match status" value="3"/>
</dbReference>
<protein>
    <recommendedName>
        <fullName evidence="3">SLH domain-containing protein</fullName>
    </recommendedName>
</protein>
<dbReference type="PANTHER" id="PTHR43308">
    <property type="entry name" value="OUTER MEMBRANE PROTEIN ALPHA-RELATED"/>
    <property type="match status" value="1"/>
</dbReference>
<dbReference type="AlphaFoldDB" id="A0A329MRF2"/>
<dbReference type="Pfam" id="PF00395">
    <property type="entry name" value="SLH"/>
    <property type="match status" value="2"/>
</dbReference>
<sequence length="441" mass="48995">MFQIFTSFFIIYGSKGGCPMTITKKLVPVIIACCLLFSLFLPSVQAQAAAKFSDVDPQRYGWAMDAISFMTDRGILNGYPDNTFKPGNSLTKAEFTAMLYRLFDKYRPNMQEEDADLRLAGYADVPETHWAHKEITAIYDYYFGGIAFAFKEGVEEPFFQPEKKLTRLELAQIMYMAIPFADDAPGASCQVIMGMTDIPYELFSSYEEADEYRFDGRYSEDTGISVDYYVSEGAPVLYPLVLVKESDGSCSSSFDDYSSIIESAVASMHTSGIMTADDSGYFRPHAPVSRAEAVTILNRTYNYLKANRNLQQYSSLETSSAAAGTPVTNPQPEPPAGKPSSTVNPAGNVKTFTRDLAVEGELETMIDTEGYRSITVSIEAKEKVDVIVQLGGKKSFIRHEELPQTIALNGIKQVSLETQKRVFDLLNRDADYTAVLTVELK</sequence>
<evidence type="ECO:0000313" key="5">
    <source>
        <dbReference type="Proteomes" id="UP000250369"/>
    </source>
</evidence>
<organism evidence="4 5">
    <name type="scientific">Paenibacillus contaminans</name>
    <dbReference type="NCBI Taxonomy" id="450362"/>
    <lineage>
        <taxon>Bacteria</taxon>
        <taxon>Bacillati</taxon>
        <taxon>Bacillota</taxon>
        <taxon>Bacilli</taxon>
        <taxon>Bacillales</taxon>
        <taxon>Paenibacillaceae</taxon>
        <taxon>Paenibacillus</taxon>
    </lineage>
</organism>
<comment type="caution">
    <text evidence="4">The sequence shown here is derived from an EMBL/GenBank/DDBJ whole genome shotgun (WGS) entry which is preliminary data.</text>
</comment>
<feature type="domain" description="SLH" evidence="3">
    <location>
        <begin position="49"/>
        <end position="113"/>
    </location>
</feature>
<dbReference type="InterPro" id="IPR051465">
    <property type="entry name" value="Cell_Envelope_Struct_Comp"/>
</dbReference>
<evidence type="ECO:0000313" key="4">
    <source>
        <dbReference type="EMBL" id="RAV21293.1"/>
    </source>
</evidence>
<evidence type="ECO:0000256" key="1">
    <source>
        <dbReference type="SAM" id="MobiDB-lite"/>
    </source>
</evidence>
<proteinExistence type="predicted"/>
<gene>
    <name evidence="4" type="ORF">DQG23_11585</name>
</gene>
<dbReference type="Proteomes" id="UP000250369">
    <property type="component" value="Unassembled WGS sequence"/>
</dbReference>
<keyword evidence="5" id="KW-1185">Reference proteome</keyword>
<feature type="domain" description="SLH" evidence="3">
    <location>
        <begin position="118"/>
        <end position="188"/>
    </location>
</feature>